<evidence type="ECO:0000256" key="1">
    <source>
        <dbReference type="SAM" id="MobiDB-lite"/>
    </source>
</evidence>
<organism evidence="2">
    <name type="scientific">marine sediment metagenome</name>
    <dbReference type="NCBI Taxonomy" id="412755"/>
    <lineage>
        <taxon>unclassified sequences</taxon>
        <taxon>metagenomes</taxon>
        <taxon>ecological metagenomes</taxon>
    </lineage>
</organism>
<feature type="compositionally biased region" description="Basic and acidic residues" evidence="1">
    <location>
        <begin position="114"/>
        <end position="127"/>
    </location>
</feature>
<sequence>HCGGEAVVWTFSSVLFTDLPGVDTMDLPMTSTITFKFTSSQPGRSPEAVSWITTSGVSDIPYTWDADVKVYHIISEAGGEDGTTVEAYAVKSEMRELGSAISGDYRAIGATLMTDKHPSSPPKRDTLLPESDATADDIPDNAYVEAAWLYWSAWLASGTAEDILFWDDCSNFSDWANPGSDWGLSMGRFRGHHLGSEAHRYLTMQDSIDLSLCSPGAVTVSWQQDASWWVDPTDCLQFQFSADGGSTWGDLISAFCDDNP</sequence>
<feature type="region of interest" description="Disordered" evidence="1">
    <location>
        <begin position="113"/>
        <end position="133"/>
    </location>
</feature>
<proteinExistence type="predicted"/>
<feature type="non-terminal residue" evidence="2">
    <location>
        <position position="1"/>
    </location>
</feature>
<dbReference type="EMBL" id="BARV01011053">
    <property type="protein sequence ID" value="GAI03580.1"/>
    <property type="molecule type" value="Genomic_DNA"/>
</dbReference>
<reference evidence="2" key="1">
    <citation type="journal article" date="2014" name="Front. Microbiol.">
        <title>High frequency of phylogenetically diverse reductive dehalogenase-homologous genes in deep subseafloor sedimentary metagenomes.</title>
        <authorList>
            <person name="Kawai M."/>
            <person name="Futagami T."/>
            <person name="Toyoda A."/>
            <person name="Takaki Y."/>
            <person name="Nishi S."/>
            <person name="Hori S."/>
            <person name="Arai W."/>
            <person name="Tsubouchi T."/>
            <person name="Morono Y."/>
            <person name="Uchiyama I."/>
            <person name="Ito T."/>
            <person name="Fujiyama A."/>
            <person name="Inagaki F."/>
            <person name="Takami H."/>
        </authorList>
    </citation>
    <scope>NUCLEOTIDE SEQUENCE</scope>
    <source>
        <strain evidence="2">Expedition CK06-06</strain>
    </source>
</reference>
<comment type="caution">
    <text evidence="2">The sequence shown here is derived from an EMBL/GenBank/DDBJ whole genome shotgun (WGS) entry which is preliminary data.</text>
</comment>
<evidence type="ECO:0000313" key="2">
    <source>
        <dbReference type="EMBL" id="GAI03580.1"/>
    </source>
</evidence>
<name>X1LMG2_9ZZZZ</name>
<accession>X1LMG2</accession>
<gene>
    <name evidence="2" type="ORF">S06H3_21141</name>
</gene>
<dbReference type="AlphaFoldDB" id="X1LMG2"/>
<feature type="non-terminal residue" evidence="2">
    <location>
        <position position="260"/>
    </location>
</feature>
<protein>
    <submittedName>
        <fullName evidence="2">Uncharacterized protein</fullName>
    </submittedName>
</protein>